<evidence type="ECO:0000256" key="1">
    <source>
        <dbReference type="SAM" id="Phobius"/>
    </source>
</evidence>
<dbReference type="EMBL" id="AP022829">
    <property type="protein sequence ID" value="BCA88043.1"/>
    <property type="molecule type" value="Genomic_DNA"/>
</dbReference>
<name>A0A6F8SIR5_9ACTN</name>
<protein>
    <submittedName>
        <fullName evidence="2">Uncharacterized protein</fullName>
    </submittedName>
</protein>
<sequence length="151" mass="16624">MFKVRSKYLLLIAAAVWLIAGSQVARMGIEAIAAGNGNPWLLLIGIPATFVVFHMMFSKLVGKHAARIRSYGEEKMHVLKFFDVRGYLIMAVMMGGGIALRSFHLVPGWFIAFFYTGLGIALALAGVGFLVHYFHRDGYITCPVTGKVREG</sequence>
<evidence type="ECO:0000313" key="3">
    <source>
        <dbReference type="Proteomes" id="UP000501727"/>
    </source>
</evidence>
<organism evidence="2 3">
    <name type="scientific">Adlercreutzia hattorii</name>
    <dbReference type="NCBI Taxonomy" id="2707299"/>
    <lineage>
        <taxon>Bacteria</taxon>
        <taxon>Bacillati</taxon>
        <taxon>Actinomycetota</taxon>
        <taxon>Coriobacteriia</taxon>
        <taxon>Eggerthellales</taxon>
        <taxon>Eggerthellaceae</taxon>
        <taxon>Adlercreutzia</taxon>
    </lineage>
</organism>
<dbReference type="RefSeq" id="WP_114539538.1">
    <property type="nucleotide sequence ID" value="NZ_AP022829.1"/>
</dbReference>
<accession>A0A6F8SIR5</accession>
<keyword evidence="3" id="KW-1185">Reference proteome</keyword>
<feature type="transmembrane region" description="Helical" evidence="1">
    <location>
        <begin position="109"/>
        <end position="131"/>
    </location>
</feature>
<dbReference type="KEGG" id="ahat:ADCFC_06620"/>
<keyword evidence="1" id="KW-1133">Transmembrane helix</keyword>
<feature type="transmembrane region" description="Helical" evidence="1">
    <location>
        <begin position="40"/>
        <end position="61"/>
    </location>
</feature>
<evidence type="ECO:0000313" key="2">
    <source>
        <dbReference type="EMBL" id="BCA88043.1"/>
    </source>
</evidence>
<proteinExistence type="predicted"/>
<dbReference type="Proteomes" id="UP000501727">
    <property type="component" value="Chromosome"/>
</dbReference>
<dbReference type="AlphaFoldDB" id="A0A6F8SIR5"/>
<gene>
    <name evidence="2" type="ORF">ADCFC_05410</name>
</gene>
<keyword evidence="1" id="KW-0812">Transmembrane</keyword>
<keyword evidence="1" id="KW-0472">Membrane</keyword>
<feature type="transmembrane region" description="Helical" evidence="1">
    <location>
        <begin position="82"/>
        <end position="103"/>
    </location>
</feature>
<reference evidence="3" key="2">
    <citation type="submission" date="2020-03" db="EMBL/GenBank/DDBJ databases">
        <title>Complete Genome Sequence of Adlercreutzia sp. strain 8CFCBH1 Producing Equol, Isolated from Healthy Japanese Feces.</title>
        <authorList>
            <person name="Ogata Y."/>
            <person name="Sakamoto M."/>
            <person name="Ohkuma M."/>
            <person name="Hattori M."/>
            <person name="Suda W."/>
        </authorList>
    </citation>
    <scope>NUCLEOTIDE SEQUENCE [LARGE SCALE GENOMIC DNA]</scope>
    <source>
        <strain evidence="3">8CFCBH1</strain>
    </source>
</reference>
<reference evidence="3" key="1">
    <citation type="journal article" date="2020" name="Microbiol. Resour. Announc.">
        <title>Complete Genome Sequence of Adlercreutzia sp. Strain 8CFCBH1, a Potent Producer of Equol, Isolated from Healthy Japanese Feces.</title>
        <authorList>
            <person name="Ogata Y."/>
            <person name="Sakamoto M."/>
            <person name="Ohkuma M."/>
            <person name="Hattori M."/>
            <person name="Suda W."/>
        </authorList>
    </citation>
    <scope>NUCLEOTIDE SEQUENCE [LARGE SCALE GENOMIC DNA]</scope>
    <source>
        <strain evidence="3">8CFCBH1</strain>
    </source>
</reference>